<evidence type="ECO:0000313" key="2">
    <source>
        <dbReference type="EMBL" id="VFU08788.1"/>
    </source>
</evidence>
<accession>A0A4U8Z0G4</accession>
<proteinExistence type="predicted"/>
<sequence length="58" mass="6586">MDQEGGLGRDRGREDAGRTHASMGCHPNQITRRNCSNGQPSYSGLRLVRSKQCREIWR</sequence>
<feature type="compositionally biased region" description="Polar residues" evidence="1">
    <location>
        <begin position="28"/>
        <end position="42"/>
    </location>
</feature>
<protein>
    <submittedName>
        <fullName evidence="2">Uncharacterized protein</fullName>
    </submittedName>
</protein>
<dbReference type="KEGG" id="mtun:MTUNDRAET4_1895"/>
<dbReference type="Proteomes" id="UP000294360">
    <property type="component" value="Chromosome"/>
</dbReference>
<feature type="region of interest" description="Disordered" evidence="1">
    <location>
        <begin position="1"/>
        <end position="42"/>
    </location>
</feature>
<name>A0A4U8Z0G4_METTU</name>
<dbReference type="AlphaFoldDB" id="A0A4U8Z0G4"/>
<evidence type="ECO:0000256" key="1">
    <source>
        <dbReference type="SAM" id="MobiDB-lite"/>
    </source>
</evidence>
<gene>
    <name evidence="2" type="ORF">MTUNDRAET4_1895</name>
</gene>
<organism evidence="2 3">
    <name type="scientific">Methylocella tundrae</name>
    <dbReference type="NCBI Taxonomy" id="227605"/>
    <lineage>
        <taxon>Bacteria</taxon>
        <taxon>Pseudomonadati</taxon>
        <taxon>Pseudomonadota</taxon>
        <taxon>Alphaproteobacteria</taxon>
        <taxon>Hyphomicrobiales</taxon>
        <taxon>Beijerinckiaceae</taxon>
        <taxon>Methylocella</taxon>
    </lineage>
</organism>
<dbReference type="EMBL" id="LR536450">
    <property type="protein sequence ID" value="VFU08788.1"/>
    <property type="molecule type" value="Genomic_DNA"/>
</dbReference>
<feature type="compositionally biased region" description="Basic and acidic residues" evidence="1">
    <location>
        <begin position="7"/>
        <end position="18"/>
    </location>
</feature>
<reference evidence="2 3" key="1">
    <citation type="submission" date="2019-03" db="EMBL/GenBank/DDBJ databases">
        <authorList>
            <person name="Kox A.R. M."/>
        </authorList>
    </citation>
    <scope>NUCLEOTIDE SEQUENCE [LARGE SCALE GENOMIC DNA]</scope>
    <source>
        <strain evidence="2">MTUNDRAET4 annotated genome</strain>
    </source>
</reference>
<evidence type="ECO:0000313" key="3">
    <source>
        <dbReference type="Proteomes" id="UP000294360"/>
    </source>
</evidence>